<evidence type="ECO:0000313" key="2">
    <source>
        <dbReference type="EMBL" id="SED09889.1"/>
    </source>
</evidence>
<gene>
    <name evidence="2" type="ORF">SAMN05421553_2026</name>
</gene>
<dbReference type="EMBL" id="FNSC01000001">
    <property type="protein sequence ID" value="SED09889.1"/>
    <property type="molecule type" value="Genomic_DNA"/>
</dbReference>
<protein>
    <submittedName>
        <fullName evidence="2">Uncharacterized protein</fullName>
    </submittedName>
</protein>
<evidence type="ECO:0000313" key="3">
    <source>
        <dbReference type="Proteomes" id="UP000242849"/>
    </source>
</evidence>
<dbReference type="Proteomes" id="UP000242849">
    <property type="component" value="Unassembled WGS sequence"/>
</dbReference>
<sequence length="126" mass="14835">MQMDFVEAVGWALTLLGIFTTLMFGLVKLLLAQFEKRLAESFAAQDKARQEAGKHWDDNFTKVLERQDKDAEAVRSLEHSFLRFQAELPLQYVRREDYVRNQTVLEAKIDRVFTRLELIQERSNKQ</sequence>
<feature type="transmembrane region" description="Helical" evidence="1">
    <location>
        <begin position="12"/>
        <end position="31"/>
    </location>
</feature>
<evidence type="ECO:0000256" key="1">
    <source>
        <dbReference type="SAM" id="Phobius"/>
    </source>
</evidence>
<keyword evidence="3" id="KW-1185">Reference proteome</keyword>
<keyword evidence="1" id="KW-0472">Membrane</keyword>
<proteinExistence type="predicted"/>
<dbReference type="STRING" id="53406.SAMN05421553_2026"/>
<accession>A0A1H4XW90</accession>
<keyword evidence="1" id="KW-0812">Transmembrane</keyword>
<keyword evidence="1" id="KW-1133">Transmembrane helix</keyword>
<dbReference type="AlphaFoldDB" id="A0A1H4XW90"/>
<reference evidence="3" key="1">
    <citation type="submission" date="2016-10" db="EMBL/GenBank/DDBJ databases">
        <authorList>
            <person name="Varghese N."/>
            <person name="Submissions S."/>
        </authorList>
    </citation>
    <scope>NUCLEOTIDE SEQUENCE [LARGE SCALE GENOMIC DNA]</scope>
    <source>
        <strain evidence="3">DSM 12111</strain>
    </source>
</reference>
<organism evidence="2 3">
    <name type="scientific">Pseudomonas anguilliseptica</name>
    <dbReference type="NCBI Taxonomy" id="53406"/>
    <lineage>
        <taxon>Bacteria</taxon>
        <taxon>Pseudomonadati</taxon>
        <taxon>Pseudomonadota</taxon>
        <taxon>Gammaproteobacteria</taxon>
        <taxon>Pseudomonadales</taxon>
        <taxon>Pseudomonadaceae</taxon>
        <taxon>Pseudomonas</taxon>
    </lineage>
</organism>
<name>A0A1H4XW90_PSEAG</name>